<dbReference type="Proteomes" id="UP000189933">
    <property type="component" value="Unassembled WGS sequence"/>
</dbReference>
<dbReference type="GO" id="GO:0016491">
    <property type="term" value="F:oxidoreductase activity"/>
    <property type="evidence" value="ECO:0007669"/>
    <property type="project" value="UniProtKB-KW"/>
</dbReference>
<dbReference type="InterPro" id="IPR012133">
    <property type="entry name" value="Alpha-hydoxy_acid_DH_FMN"/>
</dbReference>
<evidence type="ECO:0000256" key="5">
    <source>
        <dbReference type="ARBA" id="ARBA00024042"/>
    </source>
</evidence>
<feature type="domain" description="FMN hydroxy acid dehydrogenase" evidence="10">
    <location>
        <begin position="37"/>
        <end position="337"/>
    </location>
</feature>
<organism evidence="11 12">
    <name type="scientific">Carboxydocella sporoproducens DSM 16521</name>
    <dbReference type="NCBI Taxonomy" id="1121270"/>
    <lineage>
        <taxon>Bacteria</taxon>
        <taxon>Bacillati</taxon>
        <taxon>Bacillota</taxon>
        <taxon>Clostridia</taxon>
        <taxon>Eubacteriales</taxon>
        <taxon>Clostridiales Family XVI. Incertae Sedis</taxon>
        <taxon>Carboxydocella</taxon>
    </lineage>
</organism>
<evidence type="ECO:0000256" key="4">
    <source>
        <dbReference type="ARBA" id="ARBA00023002"/>
    </source>
</evidence>
<comment type="similarity">
    <text evidence="5">Belongs to the FMN-dependent alpha-hydroxy acid dehydrogenase family.</text>
</comment>
<dbReference type="InterPro" id="IPR000262">
    <property type="entry name" value="FMN-dep_DH"/>
</dbReference>
<gene>
    <name evidence="11" type="ORF">SAMN02745885_01016</name>
</gene>
<name>A0A1T4NTB5_9FIRM</name>
<dbReference type="GO" id="GO:0010181">
    <property type="term" value="F:FMN binding"/>
    <property type="evidence" value="ECO:0007669"/>
    <property type="project" value="InterPro"/>
</dbReference>
<dbReference type="Gene3D" id="3.20.20.70">
    <property type="entry name" value="Aldolase class I"/>
    <property type="match status" value="1"/>
</dbReference>
<dbReference type="GO" id="GO:0016853">
    <property type="term" value="F:isomerase activity"/>
    <property type="evidence" value="ECO:0007669"/>
    <property type="project" value="UniProtKB-KW"/>
</dbReference>
<evidence type="ECO:0000256" key="6">
    <source>
        <dbReference type="ARBA" id="ARBA00029513"/>
    </source>
</evidence>
<evidence type="ECO:0000256" key="9">
    <source>
        <dbReference type="PIRSR" id="PIRSR000138-2"/>
    </source>
</evidence>
<dbReference type="PIRSF" id="PIRSF000138">
    <property type="entry name" value="Al-hdrx_acd_dh"/>
    <property type="match status" value="1"/>
</dbReference>
<dbReference type="SUPFAM" id="SSF51395">
    <property type="entry name" value="FMN-linked oxidoreductases"/>
    <property type="match status" value="1"/>
</dbReference>
<feature type="binding site" evidence="9">
    <location>
        <position position="239"/>
    </location>
    <ligand>
        <name>glyoxylate</name>
        <dbReference type="ChEBI" id="CHEBI:36655"/>
    </ligand>
</feature>
<accession>A0A1T4NTB5</accession>
<protein>
    <recommendedName>
        <fullName evidence="6">L-lactate oxidase</fullName>
    </recommendedName>
</protein>
<proteinExistence type="inferred from homology"/>
<evidence type="ECO:0000259" key="10">
    <source>
        <dbReference type="PROSITE" id="PS51349"/>
    </source>
</evidence>
<feature type="active site" description="Proton acceptor" evidence="8">
    <location>
        <position position="236"/>
    </location>
</feature>
<dbReference type="Pfam" id="PF01070">
    <property type="entry name" value="FMN_dh"/>
    <property type="match status" value="2"/>
</dbReference>
<keyword evidence="11" id="KW-0413">Isomerase</keyword>
<dbReference type="InterPro" id="IPR013785">
    <property type="entry name" value="Aldolase_TIM"/>
</dbReference>
<keyword evidence="3 9" id="KW-0288">FMN</keyword>
<comment type="cofactor">
    <cofactor evidence="1">
        <name>FMN</name>
        <dbReference type="ChEBI" id="CHEBI:58210"/>
    </cofactor>
</comment>
<feature type="binding site" evidence="9">
    <location>
        <begin position="290"/>
        <end position="291"/>
    </location>
    <ligand>
        <name>FMN</name>
        <dbReference type="ChEBI" id="CHEBI:58210"/>
    </ligand>
</feature>
<dbReference type="OrthoDB" id="9770452at2"/>
<dbReference type="PROSITE" id="PS51349">
    <property type="entry name" value="FMN_HYDROXY_ACID_DH_2"/>
    <property type="match status" value="1"/>
</dbReference>
<dbReference type="CDD" id="cd02809">
    <property type="entry name" value="alpha_hydroxyacid_oxid_FMN"/>
    <property type="match status" value="1"/>
</dbReference>
<dbReference type="RefSeq" id="WP_078665108.1">
    <property type="nucleotide sequence ID" value="NZ_FUXM01000008.1"/>
</dbReference>
<keyword evidence="12" id="KW-1185">Reference proteome</keyword>
<reference evidence="12" key="1">
    <citation type="submission" date="2017-02" db="EMBL/GenBank/DDBJ databases">
        <authorList>
            <person name="Varghese N."/>
            <person name="Submissions S."/>
        </authorList>
    </citation>
    <scope>NUCLEOTIDE SEQUENCE [LARGE SCALE GENOMIC DNA]</scope>
    <source>
        <strain evidence="12">DSM 16521</strain>
    </source>
</reference>
<evidence type="ECO:0000256" key="8">
    <source>
        <dbReference type="PIRSR" id="PIRSR000138-1"/>
    </source>
</evidence>
<feature type="binding site" evidence="9">
    <location>
        <position position="234"/>
    </location>
    <ligand>
        <name>FMN</name>
        <dbReference type="ChEBI" id="CHEBI:58210"/>
    </ligand>
</feature>
<feature type="binding site" evidence="9">
    <location>
        <begin position="267"/>
        <end position="271"/>
    </location>
    <ligand>
        <name>FMN</name>
        <dbReference type="ChEBI" id="CHEBI:58210"/>
    </ligand>
</feature>
<dbReference type="EMBL" id="FUXM01000008">
    <property type="protein sequence ID" value="SJZ82377.1"/>
    <property type="molecule type" value="Genomic_DNA"/>
</dbReference>
<dbReference type="PANTHER" id="PTHR10578:SF107">
    <property type="entry name" value="2-HYDROXYACID OXIDASE 1"/>
    <property type="match status" value="1"/>
</dbReference>
<evidence type="ECO:0000256" key="3">
    <source>
        <dbReference type="ARBA" id="ARBA00022643"/>
    </source>
</evidence>
<evidence type="ECO:0000256" key="2">
    <source>
        <dbReference type="ARBA" id="ARBA00022630"/>
    </source>
</evidence>
<feature type="binding site" evidence="9">
    <location>
        <position position="212"/>
    </location>
    <ligand>
        <name>FMN</name>
        <dbReference type="ChEBI" id="CHEBI:58210"/>
    </ligand>
</feature>
<comment type="catalytic activity">
    <reaction evidence="7">
        <text>(S)-lactate + O2 = pyruvate + H2O2</text>
        <dbReference type="Rhea" id="RHEA:55868"/>
        <dbReference type="ChEBI" id="CHEBI:15361"/>
        <dbReference type="ChEBI" id="CHEBI:15379"/>
        <dbReference type="ChEBI" id="CHEBI:16240"/>
        <dbReference type="ChEBI" id="CHEBI:16651"/>
    </reaction>
    <physiologicalReaction direction="left-to-right" evidence="7">
        <dbReference type="Rhea" id="RHEA:55869"/>
    </physiologicalReaction>
</comment>
<dbReference type="InterPro" id="IPR037396">
    <property type="entry name" value="FMN_HAD"/>
</dbReference>
<evidence type="ECO:0000256" key="1">
    <source>
        <dbReference type="ARBA" id="ARBA00001917"/>
    </source>
</evidence>
<evidence type="ECO:0000256" key="7">
    <source>
        <dbReference type="ARBA" id="ARBA00048754"/>
    </source>
</evidence>
<keyword evidence="2 9" id="KW-0285">Flavoprotein</keyword>
<evidence type="ECO:0000313" key="12">
    <source>
        <dbReference type="Proteomes" id="UP000189933"/>
    </source>
</evidence>
<evidence type="ECO:0000313" key="11">
    <source>
        <dbReference type="EMBL" id="SJZ82377.1"/>
    </source>
</evidence>
<keyword evidence="4" id="KW-0560">Oxidoreductase</keyword>
<dbReference type="AlphaFoldDB" id="A0A1T4NTB5"/>
<dbReference type="PANTHER" id="PTHR10578">
    <property type="entry name" value="S -2-HYDROXY-ACID OXIDASE-RELATED"/>
    <property type="match status" value="1"/>
</dbReference>
<sequence length="337" mass="35128">MDLAAIRKNAREKLQGYCRVCPVCDGRACAGEVPGMGGLGTGSAFRANLAALAAYRFNMRTIHEVKEPDTTLELWGEKLALPVLAAPMTGTPYNMGGQLTEEEFIEYIIAGSLQAGTLGMSGDGADPTMYDSGLKAIARHQGKGIAIIKPRAQEEIIKRIRQAEAAGALAVGVDIDGAGLITMALKGQPVGPKTLAEIKELVQATTLPFILKGIMTPEEAELAVEAGAKAIVVSNHGGRVLDFTPGAAEVLPEIASRVKGKVLIFADGGVRSGADVLKLLALGADAVLVGRPLVVGAFGGGQEGVAFLLNKMKGELVQTMLLTGTASVKNVKREILF</sequence>
<feature type="binding site" evidence="9">
    <location>
        <position position="236"/>
    </location>
    <ligand>
        <name>FMN</name>
        <dbReference type="ChEBI" id="CHEBI:58210"/>
    </ligand>
</feature>